<comment type="caution">
    <text evidence="1">The sequence shown here is derived from an EMBL/GenBank/DDBJ whole genome shotgun (WGS) entry which is preliminary data.</text>
</comment>
<dbReference type="RefSeq" id="WP_262564908.1">
    <property type="nucleotide sequence ID" value="NZ_JAOQJE010000043.1"/>
</dbReference>
<accession>A0ABT2U8Z1</accession>
<proteinExistence type="predicted"/>
<protein>
    <submittedName>
        <fullName evidence="1">Uncharacterized protein</fullName>
    </submittedName>
</protein>
<reference evidence="1 2" key="1">
    <citation type="journal article" date="2021" name="ISME Commun">
        <title>Automated analysis of genomic sequences facilitates high-throughput and comprehensive description of bacteria.</title>
        <authorList>
            <person name="Hitch T.C.A."/>
        </authorList>
    </citation>
    <scope>NUCLEOTIDE SEQUENCE [LARGE SCALE GENOMIC DNA]</scope>
    <source>
        <strain evidence="1 2">Sanger_34</strain>
    </source>
</reference>
<evidence type="ECO:0000313" key="2">
    <source>
        <dbReference type="Proteomes" id="UP001652397"/>
    </source>
</evidence>
<dbReference type="Proteomes" id="UP001652397">
    <property type="component" value="Unassembled WGS sequence"/>
</dbReference>
<evidence type="ECO:0000313" key="1">
    <source>
        <dbReference type="EMBL" id="MCU6790481.1"/>
    </source>
</evidence>
<keyword evidence="2" id="KW-1185">Reference proteome</keyword>
<name>A0ABT2U8Z1_9FIRM</name>
<gene>
    <name evidence="1" type="ORF">OCV66_15530</name>
</gene>
<feature type="non-terminal residue" evidence="1">
    <location>
        <position position="117"/>
    </location>
</feature>
<organism evidence="1 2">
    <name type="scientific">Agathobaculum ammoniilyticum</name>
    <dbReference type="NCBI Taxonomy" id="2981778"/>
    <lineage>
        <taxon>Bacteria</taxon>
        <taxon>Bacillati</taxon>
        <taxon>Bacillota</taxon>
        <taxon>Clostridia</taxon>
        <taxon>Eubacteriales</taxon>
        <taxon>Butyricicoccaceae</taxon>
        <taxon>Agathobaculum</taxon>
    </lineage>
</organism>
<dbReference type="EMBL" id="JAOQJE010000043">
    <property type="protein sequence ID" value="MCU6790481.1"/>
    <property type="molecule type" value="Genomic_DNA"/>
</dbReference>
<sequence>MPILLHTVCTHAVEQIEDTGGIAVDEGCRHADAFFRGGEQLAHRVPLAAVRGKLVQFIRYQAVYLPSVPVFDIGAEREAAARAAGGHETVRLAQQGGKLLFRRRCFAGVPRKVRKTA</sequence>